<protein>
    <submittedName>
        <fullName evidence="7">Putative secreted protein</fullName>
    </submittedName>
</protein>
<dbReference type="InterPro" id="IPR055372">
    <property type="entry name" value="CBM96"/>
</dbReference>
<evidence type="ECO:0000313" key="7">
    <source>
        <dbReference type="EMBL" id="CEK26583.1"/>
    </source>
</evidence>
<keyword evidence="2" id="KW-0964">Secreted</keyword>
<dbReference type="InterPro" id="IPR018535">
    <property type="entry name" value="DUF1996"/>
</dbReference>
<proteinExistence type="predicted"/>
<evidence type="ECO:0000259" key="6">
    <source>
        <dbReference type="Pfam" id="PF24517"/>
    </source>
</evidence>
<gene>
    <name evidence="7" type="ORF">CSF007_4020</name>
</gene>
<reference evidence="7" key="1">
    <citation type="journal article" date="2015" name="Genome Announc.">
        <title>Complete Genome Sequence of Yersinia ruckeri Strain CSF007-82, Etiologic Agent of Red Mouth Disease in Salmonid Fish.</title>
        <authorList>
            <person name="Nelson M.C."/>
            <person name="LaPatra S.E."/>
            <person name="Welch T.J."/>
            <person name="Graf J."/>
        </authorList>
    </citation>
    <scope>NUCLEOTIDE SEQUENCE</scope>
    <source>
        <strain evidence="7">CSF007-82</strain>
    </source>
</reference>
<evidence type="ECO:0000259" key="5">
    <source>
        <dbReference type="Pfam" id="PF09362"/>
    </source>
</evidence>
<feature type="chain" id="PRO_5002042108" evidence="4">
    <location>
        <begin position="43"/>
        <end position="517"/>
    </location>
</feature>
<dbReference type="EMBL" id="LN681231">
    <property type="protein sequence ID" value="CEK26583.1"/>
    <property type="molecule type" value="Genomic_DNA"/>
</dbReference>
<dbReference type="Pfam" id="PF24517">
    <property type="entry name" value="CBM96"/>
    <property type="match status" value="1"/>
</dbReference>
<accession>A0A0A8VDY6</accession>
<organism evidence="7">
    <name type="scientific">Yersinia ruckeri</name>
    <dbReference type="NCBI Taxonomy" id="29486"/>
    <lineage>
        <taxon>Bacteria</taxon>
        <taxon>Pseudomonadati</taxon>
        <taxon>Pseudomonadota</taxon>
        <taxon>Gammaproteobacteria</taxon>
        <taxon>Enterobacterales</taxon>
        <taxon>Yersiniaceae</taxon>
        <taxon>Yersinia</taxon>
    </lineage>
</organism>
<comment type="subcellular location">
    <subcellularLocation>
        <location evidence="1">Secreted</location>
    </subcellularLocation>
</comment>
<feature type="domain" description="DUF1996" evidence="5">
    <location>
        <begin position="81"/>
        <end position="307"/>
    </location>
</feature>
<evidence type="ECO:0000256" key="1">
    <source>
        <dbReference type="ARBA" id="ARBA00004613"/>
    </source>
</evidence>
<feature type="signal peptide" evidence="4">
    <location>
        <begin position="1"/>
        <end position="42"/>
    </location>
</feature>
<keyword evidence="3 4" id="KW-0732">Signal</keyword>
<dbReference type="NCBIfam" id="NF033679">
    <property type="entry name" value="DNRLRE_dom"/>
    <property type="match status" value="1"/>
</dbReference>
<evidence type="ECO:0000256" key="4">
    <source>
        <dbReference type="SAM" id="SignalP"/>
    </source>
</evidence>
<evidence type="ECO:0000256" key="2">
    <source>
        <dbReference type="ARBA" id="ARBA00022525"/>
    </source>
</evidence>
<dbReference type="RefSeq" id="WP_230675769.1">
    <property type="nucleotide sequence ID" value="NZ_CP011078.1"/>
</dbReference>
<dbReference type="GO" id="GO:0005576">
    <property type="term" value="C:extracellular region"/>
    <property type="evidence" value="ECO:0007669"/>
    <property type="project" value="UniProtKB-SubCell"/>
</dbReference>
<name>A0A0A8VDY6_YERRU</name>
<dbReference type="AlphaFoldDB" id="A0A0A8VDY6"/>
<feature type="domain" description="Carbohydrate-binding module family 96" evidence="6">
    <location>
        <begin position="333"/>
        <end position="495"/>
    </location>
</feature>
<evidence type="ECO:0000256" key="3">
    <source>
        <dbReference type="ARBA" id="ARBA00022729"/>
    </source>
</evidence>
<dbReference type="PANTHER" id="PTHR43662">
    <property type="match status" value="1"/>
</dbReference>
<dbReference type="PANTHER" id="PTHR43662:SF3">
    <property type="entry name" value="DOMAIN PROTEIN, PUTATIVE (AFU_ORTHOLOGUE AFUA_6G11970)-RELATED"/>
    <property type="match status" value="1"/>
</dbReference>
<dbReference type="Pfam" id="PF09362">
    <property type="entry name" value="DUF1996"/>
    <property type="match status" value="1"/>
</dbReference>
<sequence length="517" mass="57850">MENSHILFVSLNRVMMKYQARKKLLLISGSLLIGSVSGHAIATVVAHQNSDKPTINAQQKTPTKWGIFNVECGLSHTLPDDPMMAFGLPGESMVHDFYGNKETDAFTTVGDLHATPETTCTSRADSSAYWSPQMLNTSTGEIIKPSMMKTYYRNTDIRYPVVPFPAGLQLMIGEHESTRSKPGVSYLCHINKNGGTYYNDPPASCPLYDGENTLFSLSFSFPNCWDGKNIKPPHHGPRNAVHDINGVCPSDYPVKIPQLQMNIGYHLPKNTDISALKLSMNPEMVKGQAIPKWGSLYTAHADFFNGWKEDAIEYVVDNCLNQERKCDKNIPFTAFPTSADSYVRGGDYATSRFGDADSMLIKKGKGQSPEQQKVAYLKFNVPDKSVVEDLPYKDIYIHFYGANVASKEQHMLYFYETSNDWDEYGITQENAPSCSGKWVARSWMGWSGNAMYRNSESIANVVKAAWEKGQSEISFCVNTDDKNIETRLGSQEGSKPAFLYFESKQDMTSPGWNEDKQ</sequence>